<feature type="transmembrane region" description="Helical" evidence="2">
    <location>
        <begin position="561"/>
        <end position="579"/>
    </location>
</feature>
<dbReference type="Proteomes" id="UP000283269">
    <property type="component" value="Unassembled WGS sequence"/>
</dbReference>
<dbReference type="OrthoDB" id="3231000at2759"/>
<reference evidence="3 4" key="1">
    <citation type="journal article" date="2018" name="Evol. Lett.">
        <title>Horizontal gene cluster transfer increased hallucinogenic mushroom diversity.</title>
        <authorList>
            <person name="Reynolds H.T."/>
            <person name="Vijayakumar V."/>
            <person name="Gluck-Thaler E."/>
            <person name="Korotkin H.B."/>
            <person name="Matheny P.B."/>
            <person name="Slot J.C."/>
        </authorList>
    </citation>
    <scope>NUCLEOTIDE SEQUENCE [LARGE SCALE GENOMIC DNA]</scope>
    <source>
        <strain evidence="3 4">2631</strain>
    </source>
</reference>
<organism evidence="3 4">
    <name type="scientific">Psilocybe cyanescens</name>
    <dbReference type="NCBI Taxonomy" id="93625"/>
    <lineage>
        <taxon>Eukaryota</taxon>
        <taxon>Fungi</taxon>
        <taxon>Dikarya</taxon>
        <taxon>Basidiomycota</taxon>
        <taxon>Agaricomycotina</taxon>
        <taxon>Agaricomycetes</taxon>
        <taxon>Agaricomycetidae</taxon>
        <taxon>Agaricales</taxon>
        <taxon>Agaricineae</taxon>
        <taxon>Strophariaceae</taxon>
        <taxon>Psilocybe</taxon>
    </lineage>
</organism>
<keyword evidence="2" id="KW-0472">Membrane</keyword>
<dbReference type="InParanoid" id="A0A409XHC9"/>
<dbReference type="EMBL" id="NHYD01001696">
    <property type="protein sequence ID" value="PPQ90165.1"/>
    <property type="molecule type" value="Genomic_DNA"/>
</dbReference>
<keyword evidence="4" id="KW-1185">Reference proteome</keyword>
<keyword evidence="2" id="KW-1133">Transmembrane helix</keyword>
<evidence type="ECO:0000256" key="1">
    <source>
        <dbReference type="SAM" id="MobiDB-lite"/>
    </source>
</evidence>
<evidence type="ECO:0000313" key="4">
    <source>
        <dbReference type="Proteomes" id="UP000283269"/>
    </source>
</evidence>
<dbReference type="STRING" id="93625.A0A409XHC9"/>
<sequence length="661" mass="75193">MYRGAIGLQTTGSASLPPRVPAPSHRHGAPSGPWPFLDIEDQVDPSRIEDPDSHIPMSASPCDHAQTHNQDVCWCKYPQSLYPNWALRQQKKSRIAKFVEKQKGNCTLHYLDVMDNGMFVNRETREVNERTQDKQWNAIQQGRPPGVHVRALFVEGLSGSVLRMLGTRYNIEPFFFSSTLGWIPSRHQTHLVANESDHITITLTFVRSLSNPTTVVPSPESSAHDLASINDIPRHQLPDLVIDTQAPLPLRSSNILLLPDQLALHMIRSPIGNTIISLHQGQEHRATTASRLHSRLQLTGRSVYWSNIFRDSNDPTFVFLSLLWYALYAWDEALEYLYNHICFLESHVMTTHDIHMTNELHVIRAHLLHYESLLEDFSNTVRFVQDTPNPALQPQVGTPISEEFDMMKAHSAMMMKRECGNLLSDIDRLESSRRMQAKRLKNVMDLVWMFCTFFSLLGTNPQRRVSAASILRIANECRNLQSLLYTIVLVSLSCFSIDLHPHIELAMKIIAYLTMAFLPASFVAVSRSLSSIRQSPINDCAVFGMNVREINPDAAVNLPHYIAAAIPLTAVTIWIIVAYQIQITEPRMRNAAAKANGLPKEESQYTFYGFGKNVDGDVGEKRLDMWGRLWWPIILLSSMLDNMKRRQRERGTQTRIDTIQM</sequence>
<dbReference type="AlphaFoldDB" id="A0A409XHC9"/>
<accession>A0A409XHC9</accession>
<feature type="transmembrane region" description="Helical" evidence="2">
    <location>
        <begin position="480"/>
        <end position="497"/>
    </location>
</feature>
<feature type="transmembrane region" description="Helical" evidence="2">
    <location>
        <begin position="509"/>
        <end position="529"/>
    </location>
</feature>
<comment type="caution">
    <text evidence="3">The sequence shown here is derived from an EMBL/GenBank/DDBJ whole genome shotgun (WGS) entry which is preliminary data.</text>
</comment>
<evidence type="ECO:0000256" key="2">
    <source>
        <dbReference type="SAM" id="Phobius"/>
    </source>
</evidence>
<proteinExistence type="predicted"/>
<protein>
    <submittedName>
        <fullName evidence="3">Uncharacterized protein</fullName>
    </submittedName>
</protein>
<name>A0A409XHC9_PSICY</name>
<evidence type="ECO:0000313" key="3">
    <source>
        <dbReference type="EMBL" id="PPQ90165.1"/>
    </source>
</evidence>
<feature type="transmembrane region" description="Helical" evidence="2">
    <location>
        <begin position="443"/>
        <end position="460"/>
    </location>
</feature>
<keyword evidence="2" id="KW-0812">Transmembrane</keyword>
<feature type="region of interest" description="Disordered" evidence="1">
    <location>
        <begin position="1"/>
        <end position="34"/>
    </location>
</feature>
<gene>
    <name evidence="3" type="ORF">CVT25_012476</name>
</gene>